<dbReference type="GO" id="GO:0015833">
    <property type="term" value="P:peptide transport"/>
    <property type="evidence" value="ECO:0007669"/>
    <property type="project" value="InterPro"/>
</dbReference>
<organism evidence="9 10">
    <name type="scientific">Ketogulonicigenium robustum</name>
    <dbReference type="NCBI Taxonomy" id="92947"/>
    <lineage>
        <taxon>Bacteria</taxon>
        <taxon>Pseudomonadati</taxon>
        <taxon>Pseudomonadota</taxon>
        <taxon>Alphaproteobacteria</taxon>
        <taxon>Rhodobacterales</taxon>
        <taxon>Roseobacteraceae</taxon>
        <taxon>Ketogulonicigenium</taxon>
    </lineage>
</organism>
<name>A0A1W6P323_9RHOB</name>
<dbReference type="RefSeq" id="WP_085787486.1">
    <property type="nucleotide sequence ID" value="NZ_CP019938.1"/>
</dbReference>
<dbReference type="KEGG" id="kro:BVG79_p1000103"/>
<dbReference type="InterPro" id="IPR017871">
    <property type="entry name" value="ABC_transporter-like_CS"/>
</dbReference>
<dbReference type="InterPro" id="IPR013563">
    <property type="entry name" value="Oligopep_ABC_C"/>
</dbReference>
<keyword evidence="4" id="KW-1003">Cell membrane</keyword>
<feature type="domain" description="ABC transporter" evidence="8">
    <location>
        <begin position="6"/>
        <end position="257"/>
    </location>
</feature>
<gene>
    <name evidence="9" type="primary">oppD</name>
    <name evidence="9" type="ORF">BVG79_p1000103</name>
</gene>
<evidence type="ECO:0000259" key="8">
    <source>
        <dbReference type="PROSITE" id="PS50893"/>
    </source>
</evidence>
<reference evidence="9 10" key="1">
    <citation type="submission" date="2017-02" db="EMBL/GenBank/DDBJ databases">
        <title>Ketogulonicigenium robustum SPU B003 Genome sequencing and assembly.</title>
        <authorList>
            <person name="Li Y."/>
            <person name="Liu L."/>
            <person name="Wang C."/>
            <person name="Zhang M."/>
            <person name="Zhang T."/>
            <person name="Zhang Y."/>
        </authorList>
    </citation>
    <scope>NUCLEOTIDE SEQUENCE [LARGE SCALE GENOMIC DNA]</scope>
    <source>
        <strain evidence="9 10">SPU_B003</strain>
        <plasmid evidence="9 10">unnamed1</plasmid>
    </source>
</reference>
<dbReference type="InterPro" id="IPR003439">
    <property type="entry name" value="ABC_transporter-like_ATP-bd"/>
</dbReference>
<evidence type="ECO:0000313" key="10">
    <source>
        <dbReference type="Proteomes" id="UP000242447"/>
    </source>
</evidence>
<dbReference type="PROSITE" id="PS50893">
    <property type="entry name" value="ABC_TRANSPORTER_2"/>
    <property type="match status" value="1"/>
</dbReference>
<dbReference type="AlphaFoldDB" id="A0A1W6P323"/>
<geneLocation type="plasmid" evidence="9">
    <name>unnamed1</name>
</geneLocation>
<evidence type="ECO:0000256" key="7">
    <source>
        <dbReference type="ARBA" id="ARBA00023136"/>
    </source>
</evidence>
<dbReference type="SMART" id="SM00382">
    <property type="entry name" value="AAA"/>
    <property type="match status" value="1"/>
</dbReference>
<keyword evidence="3" id="KW-0813">Transport</keyword>
<sequence>MSHPLLQVDNLEVAFDTRDGTVHALRGVNLTLARGETLGIVGESGSGKSVTAQAIMGLIDVPGRVTGGTIYWKGQPIIGAGAARHQHGVWGKDMTMVFQNPMTSLNPLMTIGAQIGEVLQLHLGMTTEQAQARAAELLSAVGISGAQRRLGQFPHEFSGGMRQRVMIAMSIACNPDLVVADEPTTALDVTIQAQILELLAALQDRMGLSIILITHDLGIVAGLCHKVAVMYAGQIIEAGLVDDIFGAPAHPYTQGLIRSTPQLDVDEDRLVSIEGTPPGLRNPPQGCAFLARCPLGDDGCRAPQTLRPHGNGMVACRKAGQPAWEGEQV</sequence>
<evidence type="ECO:0000256" key="4">
    <source>
        <dbReference type="ARBA" id="ARBA00022475"/>
    </source>
</evidence>
<evidence type="ECO:0000313" key="9">
    <source>
        <dbReference type="EMBL" id="ARO15905.1"/>
    </source>
</evidence>
<dbReference type="PANTHER" id="PTHR43297">
    <property type="entry name" value="OLIGOPEPTIDE TRANSPORT ATP-BINDING PROTEIN APPD"/>
    <property type="match status" value="1"/>
</dbReference>
<dbReference type="InterPro" id="IPR003593">
    <property type="entry name" value="AAA+_ATPase"/>
</dbReference>
<keyword evidence="6 9" id="KW-0067">ATP-binding</keyword>
<dbReference type="NCBIfam" id="TIGR01727">
    <property type="entry name" value="oligo_HPY"/>
    <property type="match status" value="1"/>
</dbReference>
<dbReference type="GO" id="GO:0055085">
    <property type="term" value="P:transmembrane transport"/>
    <property type="evidence" value="ECO:0007669"/>
    <property type="project" value="UniProtKB-ARBA"/>
</dbReference>
<evidence type="ECO:0000256" key="3">
    <source>
        <dbReference type="ARBA" id="ARBA00022448"/>
    </source>
</evidence>
<dbReference type="EMBL" id="CP019938">
    <property type="protein sequence ID" value="ARO15905.1"/>
    <property type="molecule type" value="Genomic_DNA"/>
</dbReference>
<keyword evidence="5" id="KW-0547">Nucleotide-binding</keyword>
<evidence type="ECO:0000256" key="5">
    <source>
        <dbReference type="ARBA" id="ARBA00022741"/>
    </source>
</evidence>
<keyword evidence="10" id="KW-1185">Reference proteome</keyword>
<keyword evidence="7" id="KW-0472">Membrane</keyword>
<dbReference type="PANTHER" id="PTHR43297:SF2">
    <property type="entry name" value="DIPEPTIDE TRANSPORT ATP-BINDING PROTEIN DPPD"/>
    <property type="match status" value="1"/>
</dbReference>
<dbReference type="PROSITE" id="PS00211">
    <property type="entry name" value="ABC_TRANSPORTER_1"/>
    <property type="match status" value="1"/>
</dbReference>
<dbReference type="GO" id="GO:0005886">
    <property type="term" value="C:plasma membrane"/>
    <property type="evidence" value="ECO:0007669"/>
    <property type="project" value="UniProtKB-SubCell"/>
</dbReference>
<dbReference type="InterPro" id="IPR027417">
    <property type="entry name" value="P-loop_NTPase"/>
</dbReference>
<dbReference type="SUPFAM" id="SSF52540">
    <property type="entry name" value="P-loop containing nucleoside triphosphate hydrolases"/>
    <property type="match status" value="1"/>
</dbReference>
<dbReference type="Pfam" id="PF00005">
    <property type="entry name" value="ABC_tran"/>
    <property type="match status" value="1"/>
</dbReference>
<keyword evidence="9" id="KW-0614">Plasmid</keyword>
<dbReference type="Proteomes" id="UP000242447">
    <property type="component" value="Plasmid unnamed1"/>
</dbReference>
<dbReference type="GO" id="GO:0016887">
    <property type="term" value="F:ATP hydrolysis activity"/>
    <property type="evidence" value="ECO:0007669"/>
    <property type="project" value="InterPro"/>
</dbReference>
<dbReference type="CDD" id="cd03257">
    <property type="entry name" value="ABC_NikE_OppD_transporters"/>
    <property type="match status" value="1"/>
</dbReference>
<comment type="subcellular location">
    <subcellularLocation>
        <location evidence="1">Cell inner membrane</location>
        <topology evidence="1">Peripheral membrane protein</topology>
    </subcellularLocation>
</comment>
<evidence type="ECO:0000256" key="2">
    <source>
        <dbReference type="ARBA" id="ARBA00005417"/>
    </source>
</evidence>
<proteinExistence type="inferred from homology"/>
<dbReference type="Gene3D" id="3.40.50.300">
    <property type="entry name" value="P-loop containing nucleotide triphosphate hydrolases"/>
    <property type="match status" value="1"/>
</dbReference>
<dbReference type="Pfam" id="PF08352">
    <property type="entry name" value="oligo_HPY"/>
    <property type="match status" value="1"/>
</dbReference>
<comment type="similarity">
    <text evidence="2">Belongs to the ABC transporter superfamily.</text>
</comment>
<evidence type="ECO:0000256" key="1">
    <source>
        <dbReference type="ARBA" id="ARBA00004417"/>
    </source>
</evidence>
<dbReference type="InterPro" id="IPR050388">
    <property type="entry name" value="ABC_Ni/Peptide_Import"/>
</dbReference>
<dbReference type="GO" id="GO:0005524">
    <property type="term" value="F:ATP binding"/>
    <property type="evidence" value="ECO:0007669"/>
    <property type="project" value="UniProtKB-KW"/>
</dbReference>
<dbReference type="OrthoDB" id="9782308at2"/>
<protein>
    <submittedName>
        <fullName evidence="9">Oligopeptide transport system ATP-binding protein</fullName>
    </submittedName>
</protein>
<accession>A0A1W6P323</accession>
<dbReference type="FunFam" id="3.40.50.300:FF:000016">
    <property type="entry name" value="Oligopeptide ABC transporter ATP-binding component"/>
    <property type="match status" value="1"/>
</dbReference>
<evidence type="ECO:0000256" key="6">
    <source>
        <dbReference type="ARBA" id="ARBA00022840"/>
    </source>
</evidence>